<feature type="compositionally biased region" description="Low complexity" evidence="1">
    <location>
        <begin position="28"/>
        <end position="45"/>
    </location>
</feature>
<keyword evidence="2" id="KW-0732">Signal</keyword>
<reference evidence="3" key="1">
    <citation type="submission" date="2020-07" db="EMBL/GenBank/DDBJ databases">
        <title>The High-quality genome of the commercially important snow crab, Chionoecetes opilio.</title>
        <authorList>
            <person name="Jeong J.-H."/>
            <person name="Ryu S."/>
        </authorList>
    </citation>
    <scope>NUCLEOTIDE SEQUENCE</scope>
    <source>
        <strain evidence="3">MADBK_172401_WGS</strain>
        <tissue evidence="3">Digestive gland</tissue>
    </source>
</reference>
<evidence type="ECO:0000313" key="3">
    <source>
        <dbReference type="EMBL" id="KAG0723122.1"/>
    </source>
</evidence>
<feature type="region of interest" description="Disordered" evidence="1">
    <location>
        <begin position="26"/>
        <end position="45"/>
    </location>
</feature>
<protein>
    <submittedName>
        <fullName evidence="3">Uncharacterized protein</fullName>
    </submittedName>
</protein>
<dbReference type="EMBL" id="JACEEZ010008608">
    <property type="protein sequence ID" value="KAG0723122.1"/>
    <property type="molecule type" value="Genomic_DNA"/>
</dbReference>
<accession>A0A8J5CYQ5</accession>
<keyword evidence="4" id="KW-1185">Reference proteome</keyword>
<proteinExistence type="predicted"/>
<evidence type="ECO:0000256" key="1">
    <source>
        <dbReference type="SAM" id="MobiDB-lite"/>
    </source>
</evidence>
<evidence type="ECO:0000313" key="4">
    <source>
        <dbReference type="Proteomes" id="UP000770661"/>
    </source>
</evidence>
<comment type="caution">
    <text evidence="3">The sequence shown here is derived from an EMBL/GenBank/DDBJ whole genome shotgun (WGS) entry which is preliminary data.</text>
</comment>
<evidence type="ECO:0000256" key="2">
    <source>
        <dbReference type="SAM" id="SignalP"/>
    </source>
</evidence>
<dbReference type="AlphaFoldDB" id="A0A8J5CYQ5"/>
<sequence>MAPLAPTILVLLHIIPVDLLSLPPQGLPHTQAPHTPSTTPHTTLHKPSTTLLTHPMAHTMHPTTLPRTLIPTRGPTHNHTQALTRGHTQDHTLALTLVPTLAHIQDPMGGHPRAPMEALTAMVVLTPGHTWASTVAAAVMGRTVVPMVGRMGATTEGRPTFKPQRA</sequence>
<feature type="chain" id="PRO_5035181544" evidence="2">
    <location>
        <begin position="22"/>
        <end position="166"/>
    </location>
</feature>
<organism evidence="3 4">
    <name type="scientific">Chionoecetes opilio</name>
    <name type="common">Atlantic snow crab</name>
    <name type="synonym">Cancer opilio</name>
    <dbReference type="NCBI Taxonomy" id="41210"/>
    <lineage>
        <taxon>Eukaryota</taxon>
        <taxon>Metazoa</taxon>
        <taxon>Ecdysozoa</taxon>
        <taxon>Arthropoda</taxon>
        <taxon>Crustacea</taxon>
        <taxon>Multicrustacea</taxon>
        <taxon>Malacostraca</taxon>
        <taxon>Eumalacostraca</taxon>
        <taxon>Eucarida</taxon>
        <taxon>Decapoda</taxon>
        <taxon>Pleocyemata</taxon>
        <taxon>Brachyura</taxon>
        <taxon>Eubrachyura</taxon>
        <taxon>Majoidea</taxon>
        <taxon>Majidae</taxon>
        <taxon>Chionoecetes</taxon>
    </lineage>
</organism>
<name>A0A8J5CYQ5_CHIOP</name>
<gene>
    <name evidence="3" type="ORF">GWK47_043235</name>
</gene>
<dbReference type="Proteomes" id="UP000770661">
    <property type="component" value="Unassembled WGS sequence"/>
</dbReference>
<feature type="signal peptide" evidence="2">
    <location>
        <begin position="1"/>
        <end position="21"/>
    </location>
</feature>